<name>A0AB34JG04_PRYPA</name>
<feature type="domain" description="ELMO" evidence="4">
    <location>
        <begin position="168"/>
        <end position="342"/>
    </location>
</feature>
<dbReference type="SMART" id="SM00233">
    <property type="entry name" value="PH"/>
    <property type="match status" value="1"/>
</dbReference>
<dbReference type="SUPFAM" id="SSF50729">
    <property type="entry name" value="PH domain-like"/>
    <property type="match status" value="1"/>
</dbReference>
<dbReference type="Gene3D" id="2.30.29.30">
    <property type="entry name" value="Pleckstrin-homology domain (PH domain)/Phosphotyrosine-binding domain (PTB)"/>
    <property type="match status" value="1"/>
</dbReference>
<feature type="region of interest" description="Disordered" evidence="2">
    <location>
        <begin position="371"/>
        <end position="391"/>
    </location>
</feature>
<proteinExistence type="predicted"/>
<sequence length="422" mass="45687">MDEGTSRSRGKERHMPLEPLPIGPPQVIEQGWLLKRSDGKHSAVTFGNVIKDWKKRWFLIRDGTLAYSKEASHAPDNNAAPDHLFQLVDCAVRQSKSAQFAVLSRERLLTLCAASSAEAEAWVAALVAAGAEISVDEPAPRPPNAHEREALKAIGEQLSTPVDWAVASHLTSLERVWHALRLSHAGEGGALAFSPDSAGWRRAGFLSTDPAADLRGGGEAALSFLAWYADAAPDHARAAAAHQLRLREESGGERGLPWAAAAVECVRIVADLLEAVTFANTPGGYGSSLRRCWSLVQPEDGFFSLVLVAIDAVEREFEAAGWKYASFRGCVGKVKNAFSEALGEEASSGCGSQCELRHALRLPPRFAQREYAAARPPAEEKGKKIGKQSSAKQLDCSIRNLVLGTSVELDREIDRQMQLPSR</sequence>
<reference evidence="5 6" key="1">
    <citation type="journal article" date="2024" name="Science">
        <title>Giant polyketide synthase enzymes in the biosynthesis of giant marine polyether toxins.</title>
        <authorList>
            <person name="Fallon T.R."/>
            <person name="Shende V.V."/>
            <person name="Wierzbicki I.H."/>
            <person name="Pendleton A.L."/>
            <person name="Watervoot N.F."/>
            <person name="Auber R.P."/>
            <person name="Gonzalez D.J."/>
            <person name="Wisecaver J.H."/>
            <person name="Moore B.S."/>
        </authorList>
    </citation>
    <scope>NUCLEOTIDE SEQUENCE [LARGE SCALE GENOMIC DNA]</scope>
    <source>
        <strain evidence="5 6">12B1</strain>
    </source>
</reference>
<evidence type="ECO:0000259" key="4">
    <source>
        <dbReference type="PROSITE" id="PS51335"/>
    </source>
</evidence>
<feature type="domain" description="PH" evidence="3">
    <location>
        <begin position="26"/>
        <end position="131"/>
    </location>
</feature>
<dbReference type="AlphaFoldDB" id="A0AB34JG04"/>
<dbReference type="Proteomes" id="UP001515480">
    <property type="component" value="Unassembled WGS sequence"/>
</dbReference>
<dbReference type="InterPro" id="IPR006816">
    <property type="entry name" value="ELMO_dom"/>
</dbReference>
<evidence type="ECO:0000256" key="2">
    <source>
        <dbReference type="SAM" id="MobiDB-lite"/>
    </source>
</evidence>
<dbReference type="InterPro" id="IPR001849">
    <property type="entry name" value="PH_domain"/>
</dbReference>
<keyword evidence="6" id="KW-1185">Reference proteome</keyword>
<protein>
    <recommendedName>
        <fullName evidence="7">PH domain-containing protein</fullName>
    </recommendedName>
</protein>
<organism evidence="5 6">
    <name type="scientific">Prymnesium parvum</name>
    <name type="common">Toxic golden alga</name>
    <dbReference type="NCBI Taxonomy" id="97485"/>
    <lineage>
        <taxon>Eukaryota</taxon>
        <taxon>Haptista</taxon>
        <taxon>Haptophyta</taxon>
        <taxon>Prymnesiophyceae</taxon>
        <taxon>Prymnesiales</taxon>
        <taxon>Prymnesiaceae</taxon>
        <taxon>Prymnesium</taxon>
    </lineage>
</organism>
<dbReference type="PROSITE" id="PS50003">
    <property type="entry name" value="PH_DOMAIN"/>
    <property type="match status" value="1"/>
</dbReference>
<evidence type="ECO:0000313" key="5">
    <source>
        <dbReference type="EMBL" id="KAL1520474.1"/>
    </source>
</evidence>
<accession>A0AB34JG04</accession>
<feature type="region of interest" description="Disordered" evidence="2">
    <location>
        <begin position="1"/>
        <end position="21"/>
    </location>
</feature>
<dbReference type="Pfam" id="PF04727">
    <property type="entry name" value="ELMO_CED12"/>
    <property type="match status" value="1"/>
</dbReference>
<dbReference type="Pfam" id="PF00169">
    <property type="entry name" value="PH"/>
    <property type="match status" value="1"/>
</dbReference>
<evidence type="ECO:0000256" key="1">
    <source>
        <dbReference type="ARBA" id="ARBA00024863"/>
    </source>
</evidence>
<evidence type="ECO:0008006" key="7">
    <source>
        <dbReference type="Google" id="ProtNLM"/>
    </source>
</evidence>
<evidence type="ECO:0000259" key="3">
    <source>
        <dbReference type="PROSITE" id="PS50003"/>
    </source>
</evidence>
<dbReference type="InterPro" id="IPR011993">
    <property type="entry name" value="PH-like_dom_sf"/>
</dbReference>
<gene>
    <name evidence="5" type="ORF">AB1Y20_022055</name>
</gene>
<evidence type="ECO:0000313" key="6">
    <source>
        <dbReference type="Proteomes" id="UP001515480"/>
    </source>
</evidence>
<dbReference type="PROSITE" id="PS51335">
    <property type="entry name" value="ELMO"/>
    <property type="match status" value="1"/>
</dbReference>
<dbReference type="EMBL" id="JBGBPQ010000008">
    <property type="protein sequence ID" value="KAL1520474.1"/>
    <property type="molecule type" value="Genomic_DNA"/>
</dbReference>
<comment type="function">
    <text evidence="1">Involved in cytoskeletal rearrangements required for phagocytosis of apoptotic cells and cell motility. Acts in association with DOCK1 and CRK. Was initially proposed to be required in complex with DOCK1 to activate Rac Rho small GTPases. May enhance the guanine nucleotide exchange factor (GEF) activity of DOCK1.</text>
</comment>
<comment type="caution">
    <text evidence="5">The sequence shown here is derived from an EMBL/GenBank/DDBJ whole genome shotgun (WGS) entry which is preliminary data.</text>
</comment>